<comment type="similarity">
    <text evidence="4 11">Belongs to the class-III pyridoxal-phosphate-dependent aminotransferase family.</text>
</comment>
<keyword evidence="7 12" id="KW-0032">Aminotransferase</keyword>
<dbReference type="SUPFAM" id="SSF53383">
    <property type="entry name" value="PLP-dependent transferases"/>
    <property type="match status" value="1"/>
</dbReference>
<dbReference type="PANTHER" id="PTHR43552">
    <property type="entry name" value="DIAMINOBUTYRATE--2-OXOGLUTARATE AMINOTRANSFERASE"/>
    <property type="match status" value="1"/>
</dbReference>
<evidence type="ECO:0000256" key="6">
    <source>
        <dbReference type="ARBA" id="ARBA00014798"/>
    </source>
</evidence>
<evidence type="ECO:0000256" key="12">
    <source>
        <dbReference type="RuleBase" id="RU365034"/>
    </source>
</evidence>
<dbReference type="InterPro" id="IPR004637">
    <property type="entry name" value="Dat"/>
</dbReference>
<name>A0A7K0CY98_9NOCA</name>
<protein>
    <recommendedName>
        <fullName evidence="6 12">Diaminobutyrate--2-oxoglutarate transaminase</fullName>
        <ecNumber evidence="5 12">2.6.1.76</ecNumber>
    </recommendedName>
    <alternativeName>
        <fullName evidence="12">DABA aminotransferase</fullName>
    </alternativeName>
</protein>
<dbReference type="NCBIfam" id="TIGR00709">
    <property type="entry name" value="dat"/>
    <property type="match status" value="1"/>
</dbReference>
<evidence type="ECO:0000256" key="3">
    <source>
        <dbReference type="ARBA" id="ARBA00004946"/>
    </source>
</evidence>
<gene>
    <name evidence="13" type="primary">ectB</name>
    <name evidence="13" type="ORF">NRB20_15580</name>
</gene>
<evidence type="ECO:0000256" key="10">
    <source>
        <dbReference type="ARBA" id="ARBA00049111"/>
    </source>
</evidence>
<organism evidence="13 14">
    <name type="scientific">Nocardia macrotermitis</name>
    <dbReference type="NCBI Taxonomy" id="2585198"/>
    <lineage>
        <taxon>Bacteria</taxon>
        <taxon>Bacillati</taxon>
        <taxon>Actinomycetota</taxon>
        <taxon>Actinomycetes</taxon>
        <taxon>Mycobacteriales</taxon>
        <taxon>Nocardiaceae</taxon>
        <taxon>Nocardia</taxon>
    </lineage>
</organism>
<evidence type="ECO:0000256" key="4">
    <source>
        <dbReference type="ARBA" id="ARBA00008954"/>
    </source>
</evidence>
<dbReference type="PIRSF" id="PIRSF000521">
    <property type="entry name" value="Transaminase_4ab_Lys_Orn"/>
    <property type="match status" value="1"/>
</dbReference>
<dbReference type="InterPro" id="IPR005814">
    <property type="entry name" value="Aminotrans_3"/>
</dbReference>
<dbReference type="InterPro" id="IPR015422">
    <property type="entry name" value="PyrdxlP-dep_Trfase_small"/>
</dbReference>
<dbReference type="GO" id="GO:0045303">
    <property type="term" value="F:diaminobutyrate-2-oxoglutarate transaminase activity"/>
    <property type="evidence" value="ECO:0007669"/>
    <property type="project" value="UniProtKB-EC"/>
</dbReference>
<evidence type="ECO:0000256" key="1">
    <source>
        <dbReference type="ARBA" id="ARBA00001933"/>
    </source>
</evidence>
<dbReference type="UniPathway" id="UPA00067">
    <property type="reaction ID" value="UER00121"/>
</dbReference>
<dbReference type="GO" id="GO:0019491">
    <property type="term" value="P:ectoine biosynthetic process"/>
    <property type="evidence" value="ECO:0007669"/>
    <property type="project" value="UniProtKB-UniPathway"/>
</dbReference>
<dbReference type="PROSITE" id="PS00600">
    <property type="entry name" value="AA_TRANSFER_CLASS_3"/>
    <property type="match status" value="1"/>
</dbReference>
<dbReference type="EMBL" id="WEGK01000003">
    <property type="protein sequence ID" value="MQY18479.1"/>
    <property type="molecule type" value="Genomic_DNA"/>
</dbReference>
<evidence type="ECO:0000256" key="11">
    <source>
        <dbReference type="RuleBase" id="RU003560"/>
    </source>
</evidence>
<comment type="pathway">
    <text evidence="3 12">Amine and polyamine biosynthesis; ectoine biosynthesis; L-ectoine from L-aspartate 4-semialdehyde: step 1/3.</text>
</comment>
<evidence type="ECO:0000313" key="13">
    <source>
        <dbReference type="EMBL" id="MQY18479.1"/>
    </source>
</evidence>
<dbReference type="Gene3D" id="3.90.1150.10">
    <property type="entry name" value="Aspartate Aminotransferase, domain 1"/>
    <property type="match status" value="1"/>
</dbReference>
<keyword evidence="9 11" id="KW-0663">Pyridoxal phosphate</keyword>
<dbReference type="NCBIfam" id="NF006733">
    <property type="entry name" value="PRK09264.1"/>
    <property type="match status" value="1"/>
</dbReference>
<dbReference type="OrthoDB" id="9801052at2"/>
<dbReference type="PANTHER" id="PTHR43552:SF2">
    <property type="entry name" value="DIAMINOBUTYRATE--2-OXOGLUTARATE TRANSAMINASE"/>
    <property type="match status" value="1"/>
</dbReference>
<dbReference type="InterPro" id="IPR012773">
    <property type="entry name" value="Ectoine_EctB"/>
</dbReference>
<comment type="catalytic activity">
    <reaction evidence="10 12">
        <text>L-2,4-diaminobutanoate + 2-oxoglutarate = L-aspartate 4-semialdehyde + L-glutamate</text>
        <dbReference type="Rhea" id="RHEA:11160"/>
        <dbReference type="ChEBI" id="CHEBI:16810"/>
        <dbReference type="ChEBI" id="CHEBI:29985"/>
        <dbReference type="ChEBI" id="CHEBI:58761"/>
        <dbReference type="ChEBI" id="CHEBI:537519"/>
        <dbReference type="EC" id="2.6.1.76"/>
    </reaction>
</comment>
<dbReference type="GO" id="GO:0030170">
    <property type="term" value="F:pyridoxal phosphate binding"/>
    <property type="evidence" value="ECO:0007669"/>
    <property type="project" value="InterPro"/>
</dbReference>
<dbReference type="InterPro" id="IPR015421">
    <property type="entry name" value="PyrdxlP-dep_Trfase_major"/>
</dbReference>
<dbReference type="InterPro" id="IPR015424">
    <property type="entry name" value="PyrdxlP-dep_Trfase"/>
</dbReference>
<evidence type="ECO:0000313" key="14">
    <source>
        <dbReference type="Proteomes" id="UP000438448"/>
    </source>
</evidence>
<dbReference type="Proteomes" id="UP000438448">
    <property type="component" value="Unassembled WGS sequence"/>
</dbReference>
<dbReference type="EC" id="2.6.1.76" evidence="5 12"/>
<dbReference type="RefSeq" id="WP_153408975.1">
    <property type="nucleotide sequence ID" value="NZ_WEGK01000003.1"/>
</dbReference>
<comment type="function">
    <text evidence="2 12">Catalyzes reversively the conversion of L-aspartate beta-semialdehyde (ASA) to L-2,4-diaminobutyrate (DABA) by transamination with L-glutamate.</text>
</comment>
<evidence type="ECO:0000256" key="8">
    <source>
        <dbReference type="ARBA" id="ARBA00022679"/>
    </source>
</evidence>
<sequence length="419" mass="45295">MTTAELTIFEALESNVRGYCRAWPTLFDTAQGAWLRDGSGREYLDFFAGAGALNYGHNNPVLKQALLDYIARDGITHGLDMSTVAKRELLEAIERILLDPRGLDYKVQFPGPTGANAVESALKLARKITGRTTILNFTNAFHGMTLGALSVTGNAAKRAGAGVPLVHVNPMPYDGYVEGADFGWMERVLDDNSSGVDKPAAVIVETVQGEGGVNVARHEWLRALAGLCAARGILLIVDDVQMGCGRTGPFFSFETAGITPDIVTLSKSISGYGMPLALVLMRRELDQWAPGEHNGTFRGNNPAFVTAKVSLEHFWTDRKLEESTLLKGERIRESFGALADSHAGITTRGRGLVQGLSFEDASQASKVCRIAFEKGLIVETSGAEDQVVKLLPPLTITDDELDHGLKILTDAVHTIREGR</sequence>
<keyword evidence="8 12" id="KW-0808">Transferase</keyword>
<dbReference type="GO" id="GO:0047307">
    <property type="term" value="F:diaminobutyrate-pyruvate transaminase activity"/>
    <property type="evidence" value="ECO:0007669"/>
    <property type="project" value="InterPro"/>
</dbReference>
<evidence type="ECO:0000256" key="5">
    <source>
        <dbReference type="ARBA" id="ARBA00013155"/>
    </source>
</evidence>
<accession>A0A7K0CY98</accession>
<reference evidence="13 14" key="1">
    <citation type="submission" date="2019-10" db="EMBL/GenBank/DDBJ databases">
        <title>Nocardia macrotermitis sp. nov. and Nocardia aurantia sp. nov., isolated from the gut of fungus growing-termite Macrotermes natalensis.</title>
        <authorList>
            <person name="Benndorf R."/>
            <person name="Schwitalla J."/>
            <person name="Martin K."/>
            <person name="De Beer W."/>
            <person name="Kaster A.-K."/>
            <person name="Vollmers J."/>
            <person name="Poulsen M."/>
            <person name="Beemelmanns C."/>
        </authorList>
    </citation>
    <scope>NUCLEOTIDE SEQUENCE [LARGE SCALE GENOMIC DNA]</scope>
    <source>
        <strain evidence="13 14">RB20</strain>
    </source>
</reference>
<evidence type="ECO:0000256" key="2">
    <source>
        <dbReference type="ARBA" id="ARBA00002189"/>
    </source>
</evidence>
<comment type="cofactor">
    <cofactor evidence="1 12">
        <name>pyridoxal 5'-phosphate</name>
        <dbReference type="ChEBI" id="CHEBI:597326"/>
    </cofactor>
</comment>
<evidence type="ECO:0000256" key="9">
    <source>
        <dbReference type="ARBA" id="ARBA00022898"/>
    </source>
</evidence>
<evidence type="ECO:0000256" key="7">
    <source>
        <dbReference type="ARBA" id="ARBA00022576"/>
    </source>
</evidence>
<proteinExistence type="inferred from homology"/>
<dbReference type="Pfam" id="PF00202">
    <property type="entry name" value="Aminotran_3"/>
    <property type="match status" value="1"/>
</dbReference>
<dbReference type="CDD" id="cd00610">
    <property type="entry name" value="OAT_like"/>
    <property type="match status" value="1"/>
</dbReference>
<dbReference type="NCBIfam" id="TIGR02407">
    <property type="entry name" value="ectoine_ectB"/>
    <property type="match status" value="1"/>
</dbReference>
<dbReference type="AlphaFoldDB" id="A0A7K0CY98"/>
<dbReference type="Gene3D" id="3.40.640.10">
    <property type="entry name" value="Type I PLP-dependent aspartate aminotransferase-like (Major domain)"/>
    <property type="match status" value="1"/>
</dbReference>
<keyword evidence="14" id="KW-1185">Reference proteome</keyword>
<dbReference type="InterPro" id="IPR049704">
    <property type="entry name" value="Aminotrans_3_PPA_site"/>
</dbReference>
<comment type="caution">
    <text evidence="13">The sequence shown here is derived from an EMBL/GenBank/DDBJ whole genome shotgun (WGS) entry which is preliminary data.</text>
</comment>